<organism evidence="4 5">
    <name type="scientific">Pedobacter psychroterrae</name>
    <dbReference type="NCBI Taxonomy" id="2530453"/>
    <lineage>
        <taxon>Bacteria</taxon>
        <taxon>Pseudomonadati</taxon>
        <taxon>Bacteroidota</taxon>
        <taxon>Sphingobacteriia</taxon>
        <taxon>Sphingobacteriales</taxon>
        <taxon>Sphingobacteriaceae</taxon>
        <taxon>Pedobacter</taxon>
    </lineage>
</organism>
<dbReference type="EMBL" id="SJSL01000002">
    <property type="protein sequence ID" value="TCD01838.1"/>
    <property type="molecule type" value="Genomic_DNA"/>
</dbReference>
<dbReference type="InterPro" id="IPR051122">
    <property type="entry name" value="SDR_DHRS6-like"/>
</dbReference>
<keyword evidence="2" id="KW-0560">Oxidoreductase</keyword>
<evidence type="ECO:0000256" key="1">
    <source>
        <dbReference type="ARBA" id="ARBA00006484"/>
    </source>
</evidence>
<gene>
    <name evidence="4" type="ORF">EZ437_12600</name>
</gene>
<dbReference type="PANTHER" id="PTHR43477:SF1">
    <property type="entry name" value="DIHYDROANTICAPSIN 7-DEHYDROGENASE"/>
    <property type="match status" value="1"/>
</dbReference>
<dbReference type="CDD" id="cd05233">
    <property type="entry name" value="SDR_c"/>
    <property type="match status" value="1"/>
</dbReference>
<dbReference type="AlphaFoldDB" id="A0A4R0NPB6"/>
<feature type="domain" description="Ketoreductase" evidence="3">
    <location>
        <begin position="6"/>
        <end position="171"/>
    </location>
</feature>
<accession>A0A4R0NPB6</accession>
<dbReference type="PRINTS" id="PR00081">
    <property type="entry name" value="GDHRDH"/>
</dbReference>
<evidence type="ECO:0000313" key="5">
    <source>
        <dbReference type="Proteomes" id="UP000293347"/>
    </source>
</evidence>
<comment type="caution">
    <text evidence="4">The sequence shown here is derived from an EMBL/GenBank/DDBJ whole genome shotgun (WGS) entry which is preliminary data.</text>
</comment>
<proteinExistence type="inferred from homology"/>
<protein>
    <submittedName>
        <fullName evidence="4">SDR family oxidoreductase</fullName>
    </submittedName>
</protein>
<dbReference type="InterPro" id="IPR002347">
    <property type="entry name" value="SDR_fam"/>
</dbReference>
<reference evidence="4 5" key="1">
    <citation type="submission" date="2019-02" db="EMBL/GenBank/DDBJ databases">
        <title>Pedobacter sp. RP-1-14 sp. nov., isolated from Arctic soil.</title>
        <authorList>
            <person name="Dahal R.H."/>
        </authorList>
    </citation>
    <scope>NUCLEOTIDE SEQUENCE [LARGE SCALE GENOMIC DNA]</scope>
    <source>
        <strain evidence="4 5">RP-1-14</strain>
    </source>
</reference>
<name>A0A4R0NPB6_9SPHI</name>
<evidence type="ECO:0000313" key="4">
    <source>
        <dbReference type="EMBL" id="TCD01838.1"/>
    </source>
</evidence>
<dbReference type="InterPro" id="IPR057326">
    <property type="entry name" value="KR_dom"/>
</dbReference>
<dbReference type="Gene3D" id="3.40.50.720">
    <property type="entry name" value="NAD(P)-binding Rossmann-like Domain"/>
    <property type="match status" value="1"/>
</dbReference>
<dbReference type="Pfam" id="PF13561">
    <property type="entry name" value="adh_short_C2"/>
    <property type="match status" value="1"/>
</dbReference>
<dbReference type="OrthoDB" id="9803333at2"/>
<sequence length="238" mass="25108">MNFEGKNVLVVGGSSGIGLSLVRLLVINGATVYNISRTKNVSWPEGIMHLSLDVLGDVRAIADFLPEQLHGLVYSVGSINLKPFARLTEEDFLNDYRINVLGAAKVIYQAIKSLKAAQSASLVLISSAASRSGMSFHASVAAAKGAVEGMALSLAAELAPIGIRVNVIAPSLTDTPLAQKILSTTERREAAGKRHPLGRYGLPEDISSAIAFLLADESSWMTGQVIGIDGGLVKLKIN</sequence>
<dbReference type="SUPFAM" id="SSF51735">
    <property type="entry name" value="NAD(P)-binding Rossmann-fold domains"/>
    <property type="match status" value="1"/>
</dbReference>
<evidence type="ECO:0000259" key="3">
    <source>
        <dbReference type="SMART" id="SM00822"/>
    </source>
</evidence>
<evidence type="ECO:0000256" key="2">
    <source>
        <dbReference type="ARBA" id="ARBA00023002"/>
    </source>
</evidence>
<keyword evidence="5" id="KW-1185">Reference proteome</keyword>
<dbReference type="PANTHER" id="PTHR43477">
    <property type="entry name" value="DIHYDROANTICAPSIN 7-DEHYDROGENASE"/>
    <property type="match status" value="1"/>
</dbReference>
<comment type="similarity">
    <text evidence="1">Belongs to the short-chain dehydrogenases/reductases (SDR) family.</text>
</comment>
<dbReference type="GO" id="GO:0016491">
    <property type="term" value="F:oxidoreductase activity"/>
    <property type="evidence" value="ECO:0007669"/>
    <property type="project" value="UniProtKB-KW"/>
</dbReference>
<dbReference type="Proteomes" id="UP000293347">
    <property type="component" value="Unassembled WGS sequence"/>
</dbReference>
<dbReference type="SMART" id="SM00822">
    <property type="entry name" value="PKS_KR"/>
    <property type="match status" value="1"/>
</dbReference>
<dbReference type="InterPro" id="IPR036291">
    <property type="entry name" value="NAD(P)-bd_dom_sf"/>
</dbReference>